<feature type="compositionally biased region" description="Polar residues" evidence="1">
    <location>
        <begin position="1"/>
        <end position="10"/>
    </location>
</feature>
<feature type="region of interest" description="Disordered" evidence="1">
    <location>
        <begin position="1"/>
        <end position="106"/>
    </location>
</feature>
<comment type="caution">
    <text evidence="2">The sequence shown here is derived from an EMBL/GenBank/DDBJ whole genome shotgun (WGS) entry which is preliminary data.</text>
</comment>
<feature type="compositionally biased region" description="Basic residues" evidence="1">
    <location>
        <begin position="199"/>
        <end position="208"/>
    </location>
</feature>
<reference evidence="2 3" key="1">
    <citation type="submission" date="2016-07" db="EMBL/GenBank/DDBJ databases">
        <title>Pervasive Adenine N6-methylation of Active Genes in Fungi.</title>
        <authorList>
            <consortium name="DOE Joint Genome Institute"/>
            <person name="Mondo S.J."/>
            <person name="Dannebaum R.O."/>
            <person name="Kuo R.C."/>
            <person name="Labutti K."/>
            <person name="Haridas S."/>
            <person name="Kuo A."/>
            <person name="Salamov A."/>
            <person name="Ahrendt S.R."/>
            <person name="Lipzen A."/>
            <person name="Sullivan W."/>
            <person name="Andreopoulos W.B."/>
            <person name="Clum A."/>
            <person name="Lindquist E."/>
            <person name="Daum C."/>
            <person name="Ramamoorthy G.K."/>
            <person name="Gryganskyi A."/>
            <person name="Culley D."/>
            <person name="Magnuson J.K."/>
            <person name="James T.Y."/>
            <person name="O'Malley M.A."/>
            <person name="Stajich J.E."/>
            <person name="Spatafora J.W."/>
            <person name="Visel A."/>
            <person name="Grigoriev I.V."/>
        </authorList>
    </citation>
    <scope>NUCLEOTIDE SEQUENCE [LARGE SCALE GENOMIC DNA]</scope>
    <source>
        <strain evidence="2 3">PL171</strain>
    </source>
</reference>
<dbReference type="AlphaFoldDB" id="A0A1Y2HFN3"/>
<evidence type="ECO:0000256" key="1">
    <source>
        <dbReference type="SAM" id="MobiDB-lite"/>
    </source>
</evidence>
<sequence>MADPSSTTALPPTLRRSLRISSPPNRAATQPPAVLSAVPKPKSPPKAVITSSPQPSTRYKARHKSNSTSPIKNQHGTHSHEYTIASLASSTPALSPSAGPQTRAQLRRLHLQIGTSAALPEPLRRVKRLRSQVDDGNQEEHDDNLDSEQQGQVQEEMATSPKRSRLSQLRTSESKRRPGPSRQDSAHDDPALDKLTPTTKRKPSILKHTKTYTRALASSSSASSTPAVQFPPNLVTHTQQESDAETSSLLASRQCDPQLIYKFRRPSVSEEIEKQKQMTQFKRYEMQAASNVHAEWPVALPPPDVIRYGDLEPGQERFGDRFWLTPVHRNS</sequence>
<feature type="compositionally biased region" description="Low complexity" evidence="1">
    <location>
        <begin position="85"/>
        <end position="98"/>
    </location>
</feature>
<gene>
    <name evidence="2" type="ORF">BCR44DRAFT_1514791</name>
</gene>
<keyword evidence="3" id="KW-1185">Reference proteome</keyword>
<evidence type="ECO:0000313" key="3">
    <source>
        <dbReference type="Proteomes" id="UP000193411"/>
    </source>
</evidence>
<organism evidence="2 3">
    <name type="scientific">Catenaria anguillulae PL171</name>
    <dbReference type="NCBI Taxonomy" id="765915"/>
    <lineage>
        <taxon>Eukaryota</taxon>
        <taxon>Fungi</taxon>
        <taxon>Fungi incertae sedis</taxon>
        <taxon>Blastocladiomycota</taxon>
        <taxon>Blastocladiomycetes</taxon>
        <taxon>Blastocladiales</taxon>
        <taxon>Catenariaceae</taxon>
        <taxon>Catenaria</taxon>
    </lineage>
</organism>
<feature type="region of interest" description="Disordered" evidence="1">
    <location>
        <begin position="132"/>
        <end position="208"/>
    </location>
</feature>
<protein>
    <submittedName>
        <fullName evidence="2">Uncharacterized protein</fullName>
    </submittedName>
</protein>
<feature type="compositionally biased region" description="Polar residues" evidence="1">
    <location>
        <begin position="19"/>
        <end position="28"/>
    </location>
</feature>
<feature type="compositionally biased region" description="Polar residues" evidence="1">
    <location>
        <begin position="66"/>
        <end position="76"/>
    </location>
</feature>
<name>A0A1Y2HFN3_9FUNG</name>
<evidence type="ECO:0000313" key="2">
    <source>
        <dbReference type="EMBL" id="ORZ33410.1"/>
    </source>
</evidence>
<dbReference type="Proteomes" id="UP000193411">
    <property type="component" value="Unassembled WGS sequence"/>
</dbReference>
<feature type="compositionally biased region" description="Low complexity" evidence="1">
    <location>
        <begin position="36"/>
        <end position="48"/>
    </location>
</feature>
<proteinExistence type="predicted"/>
<feature type="compositionally biased region" description="Acidic residues" evidence="1">
    <location>
        <begin position="136"/>
        <end position="146"/>
    </location>
</feature>
<dbReference type="EMBL" id="MCFL01000036">
    <property type="protein sequence ID" value="ORZ33410.1"/>
    <property type="molecule type" value="Genomic_DNA"/>
</dbReference>
<accession>A0A1Y2HFN3</accession>